<dbReference type="InterPro" id="IPR027417">
    <property type="entry name" value="P-loop_NTPase"/>
</dbReference>
<dbReference type="GO" id="GO:0004386">
    <property type="term" value="F:helicase activity"/>
    <property type="evidence" value="ECO:0007669"/>
    <property type="project" value="UniProtKB-KW"/>
</dbReference>
<dbReference type="Proteomes" id="UP000199600">
    <property type="component" value="Unassembled WGS sequence"/>
</dbReference>
<dbReference type="RefSeq" id="WP_186412163.1">
    <property type="nucleotide sequence ID" value="NZ_FLQY01000359.1"/>
</dbReference>
<accession>A0A1A8Y076</accession>
<dbReference type="SUPFAM" id="SSF52540">
    <property type="entry name" value="P-loop containing nucleoside triphosphate hydrolases"/>
    <property type="match status" value="1"/>
</dbReference>
<name>A0A1A8Y076_9RHOO</name>
<keyword evidence="3" id="KW-1185">Reference proteome</keyword>
<dbReference type="Pfam" id="PF12705">
    <property type="entry name" value="PDDEXK_1"/>
    <property type="match status" value="1"/>
</dbReference>
<protein>
    <submittedName>
        <fullName evidence="2">Inactivated superfamily I helicase</fullName>
    </submittedName>
</protein>
<keyword evidence="2" id="KW-0547">Nucleotide-binding</keyword>
<reference evidence="2 3" key="1">
    <citation type="submission" date="2016-06" db="EMBL/GenBank/DDBJ databases">
        <authorList>
            <person name="Kjaerup R.B."/>
            <person name="Dalgaard T.S."/>
            <person name="Juul-Madsen H.R."/>
        </authorList>
    </citation>
    <scope>NUCLEOTIDE SEQUENCE [LARGE SCALE GENOMIC DNA]</scope>
    <source>
        <strain evidence="2">2</strain>
    </source>
</reference>
<dbReference type="AlphaFoldDB" id="A0A1A8Y076"/>
<evidence type="ECO:0000259" key="1">
    <source>
        <dbReference type="Pfam" id="PF12705"/>
    </source>
</evidence>
<feature type="domain" description="PD-(D/E)XK endonuclease-like" evidence="1">
    <location>
        <begin position="674"/>
        <end position="937"/>
    </location>
</feature>
<dbReference type="InterPro" id="IPR038726">
    <property type="entry name" value="PDDEXK_AddAB-type"/>
</dbReference>
<dbReference type="Gene3D" id="3.90.320.10">
    <property type="match status" value="1"/>
</dbReference>
<sequence length="946" mass="103640">MQQAVERLTSTALPISEGFLDTVAVAMLGCCGVLIESGDLSPVRVLAPSLPIASELRTAMLRAAPKPLLLPRFDTLTHWVNSTPFATIPEPLPDSERVVLLHEALRGRGWFDEAALWGIALEMAGLFDELSAATVTLPDDGSKLAEQLERAYSLRVSVPLAFEARVVHELWCALAAAGQPDSSAAYGLRLAALIKQVEQVDARTCRLLVLLDAAPEESLAPAELDFFLRYGHVHSLSMFHPAPRFACTSPLMATLAAAWPEAPALLTQKATPLFERAAELACMQSESPLAERLQLVPARGRELEAQAAVAQIGAWLSAGLRRIVLIAQDRLTARRVRALLEREGVLVSDETGWKLSTSRAAAGVDALIETAASGAYYRDLLDLCKSPFIFGDCDERARKAAVFTLESAVRSASIRSGLSRFRNCLIGFDEEHAAAKALGLTLLDRIEAATTLLISRPAPLARWITRLLKALDALGALDPLRKDAAGKTLLDLLEIRRTELEGSPALFAFAAWRDWLNREIESANFRDGSIISPIVLTPLNAVCMRRFEAAVLLGGDSRQLAPSVSSKFFNQSVRRELGLQTREDAERKLRRDLEMLLATVPRVTVTWQSEQDGEANLLAPEFALLSTLHQLAWQDDLHRQALSARGDPVPESETAPRITKMAAPVALPELIPRRVSVSGYANLVACPYRFFARHVLGLGEMDEVSEEMLKSDYGALVHRVLERFHERHPVLSDLAEDEALSALQDCVNDVFAPAVADNFLATGWRLRWEKRLLAYLDWQREQESLGWRWSQAEMRVSRMFSLNDGDCAAGDVELYGRIDRIDRRVGNGGGVSLLDYKTQTAKLIRDRLNDDVQLAAYALLHGDAEQAAYVALDDERVVAVSAVAAAGGDEKGALMAAAEAQGRRLQQSFGALYAGAKLPAHGADSACQWCEMSGLCRRDFVQIMKS</sequence>
<keyword evidence="2" id="KW-0378">Hydrolase</keyword>
<dbReference type="InterPro" id="IPR011604">
    <property type="entry name" value="PDDEXK-like_dom_sf"/>
</dbReference>
<keyword evidence="2" id="KW-0347">Helicase</keyword>
<evidence type="ECO:0000313" key="3">
    <source>
        <dbReference type="Proteomes" id="UP000199600"/>
    </source>
</evidence>
<organism evidence="2 3">
    <name type="scientific">Candidatus Propionivibrio aalborgensis</name>
    <dbReference type="NCBI Taxonomy" id="1860101"/>
    <lineage>
        <taxon>Bacteria</taxon>
        <taxon>Pseudomonadati</taxon>
        <taxon>Pseudomonadota</taxon>
        <taxon>Betaproteobacteria</taxon>
        <taxon>Rhodocyclales</taxon>
        <taxon>Rhodocyclaceae</taxon>
        <taxon>Propionivibrio</taxon>
    </lineage>
</organism>
<evidence type="ECO:0000313" key="2">
    <source>
        <dbReference type="EMBL" id="SBT10584.1"/>
    </source>
</evidence>
<dbReference type="EMBL" id="FLQY01000359">
    <property type="protein sequence ID" value="SBT10584.1"/>
    <property type="molecule type" value="Genomic_DNA"/>
</dbReference>
<proteinExistence type="predicted"/>
<gene>
    <name evidence="2" type="ORF">PROAA_570002</name>
</gene>
<keyword evidence="2" id="KW-0067">ATP-binding</keyword>